<dbReference type="SUPFAM" id="SSF103039">
    <property type="entry name" value="CheC-like"/>
    <property type="match status" value="1"/>
</dbReference>
<comment type="subcellular location">
    <subcellularLocation>
        <location evidence="1">Bacterial flagellum basal body</location>
    </subcellularLocation>
    <subcellularLocation>
        <location evidence="2">Cell membrane</location>
        <topology evidence="2">Peripheral membrane protein</topology>
    </subcellularLocation>
</comment>
<comment type="similarity">
    <text evidence="3">Belongs to the FliM family.</text>
</comment>
<evidence type="ECO:0000256" key="6">
    <source>
        <dbReference type="ARBA" id="ARBA00022500"/>
    </source>
</evidence>
<dbReference type="GO" id="GO:0003774">
    <property type="term" value="F:cytoskeletal motor activity"/>
    <property type="evidence" value="ECO:0007669"/>
    <property type="project" value="InterPro"/>
</dbReference>
<dbReference type="CDD" id="cd17908">
    <property type="entry name" value="FliM"/>
    <property type="match status" value="1"/>
</dbReference>
<dbReference type="Proteomes" id="UP000064920">
    <property type="component" value="Chromosome"/>
</dbReference>
<gene>
    <name evidence="13" type="ORF">IMCC12053_116</name>
</gene>
<dbReference type="InterPro" id="IPR001689">
    <property type="entry name" value="Flag_FliM"/>
</dbReference>
<dbReference type="AlphaFoldDB" id="A0A0N9ZVS3"/>
<dbReference type="RefSeq" id="WP_062214731.1">
    <property type="nucleotide sequence ID" value="NZ_CP012023.1"/>
</dbReference>
<comment type="function">
    <text evidence="10">FliM is one of three proteins (FliG, FliN, FliM) that forms the rotor-mounted switch complex (C ring), located at the base of the basal body. This complex interacts with the CheY and CheZ chemotaxis proteins, in addition to contacting components of the motor that determine the direction of flagellar rotation.</text>
</comment>
<dbReference type="PANTHER" id="PTHR30034">
    <property type="entry name" value="FLAGELLAR MOTOR SWITCH PROTEIN FLIM"/>
    <property type="match status" value="1"/>
</dbReference>
<dbReference type="PATRIC" id="fig|1397108.4.peg.121"/>
<evidence type="ECO:0000256" key="9">
    <source>
        <dbReference type="ARBA" id="ARBA00023143"/>
    </source>
</evidence>
<dbReference type="SUPFAM" id="SSF101801">
    <property type="entry name" value="Surface presentation of antigens (SPOA)"/>
    <property type="match status" value="1"/>
</dbReference>
<evidence type="ECO:0000256" key="11">
    <source>
        <dbReference type="NCBIfam" id="TIGR01397"/>
    </source>
</evidence>
<name>A0A0N9ZVS3_9RHOB</name>
<dbReference type="KEGG" id="cmar:IMCC12053_116"/>
<evidence type="ECO:0000256" key="3">
    <source>
        <dbReference type="ARBA" id="ARBA00011049"/>
    </source>
</evidence>
<evidence type="ECO:0000313" key="14">
    <source>
        <dbReference type="Proteomes" id="UP000064920"/>
    </source>
</evidence>
<evidence type="ECO:0000256" key="4">
    <source>
        <dbReference type="ARBA" id="ARBA00021898"/>
    </source>
</evidence>
<dbReference type="Pfam" id="PF02154">
    <property type="entry name" value="FliM"/>
    <property type="match status" value="1"/>
</dbReference>
<organism evidence="13 14">
    <name type="scientific">Celeribacter marinus</name>
    <dbReference type="NCBI Taxonomy" id="1397108"/>
    <lineage>
        <taxon>Bacteria</taxon>
        <taxon>Pseudomonadati</taxon>
        <taxon>Pseudomonadota</taxon>
        <taxon>Alphaproteobacteria</taxon>
        <taxon>Rhodobacterales</taxon>
        <taxon>Roseobacteraceae</taxon>
        <taxon>Celeribacter</taxon>
    </lineage>
</organism>
<dbReference type="GO" id="GO:0005886">
    <property type="term" value="C:plasma membrane"/>
    <property type="evidence" value="ECO:0007669"/>
    <property type="project" value="UniProtKB-SubCell"/>
</dbReference>
<keyword evidence="5" id="KW-1003">Cell membrane</keyword>
<keyword evidence="6" id="KW-0145">Chemotaxis</keyword>
<dbReference type="GO" id="GO:0050918">
    <property type="term" value="P:positive chemotaxis"/>
    <property type="evidence" value="ECO:0007669"/>
    <property type="project" value="TreeGrafter"/>
</dbReference>
<keyword evidence="13" id="KW-0966">Cell projection</keyword>
<accession>A0A0N9ZVS3</accession>
<protein>
    <recommendedName>
        <fullName evidence="4 11">Flagellar motor switch protein FliM</fullName>
    </recommendedName>
</protein>
<keyword evidence="13" id="KW-0969">Cilium</keyword>
<sequence>MAPSKKLTSDEVNALIDGLGDESSSASMGGDDGHVDVRPFSFGSDDLSLLGDYYALRMINERFCRFARSVFLPMLRIQPRISSFPPEVKTFDEYTSGAESFMSLTTSRMEELRGSSLLVVAPAFISLLTNSYYGGTAVRSLRRPTGEFTATEQRVIEIVTEGLMSSMQMAWRDLTPVSFSVQGHEENMQFASFVDNSETVIVCTFLVQLPGNEPATFDMVYPLQTLKPIASLLRSRVQSEFVDDDMSWRQKLERAILNIPLMVTAELAKPKVSMRNLLRLQSGDTFPIQLADGVKVLVEGKDIFNAELGQVGPQAALHLRERINANKDNV</sequence>
<evidence type="ECO:0000256" key="1">
    <source>
        <dbReference type="ARBA" id="ARBA00004117"/>
    </source>
</evidence>
<evidence type="ECO:0000256" key="7">
    <source>
        <dbReference type="ARBA" id="ARBA00022779"/>
    </source>
</evidence>
<evidence type="ECO:0000256" key="10">
    <source>
        <dbReference type="ARBA" id="ARBA00025044"/>
    </source>
</evidence>
<proteinExistence type="inferred from homology"/>
<keyword evidence="14" id="KW-1185">Reference proteome</keyword>
<dbReference type="Gene3D" id="3.40.1550.10">
    <property type="entry name" value="CheC-like"/>
    <property type="match status" value="1"/>
</dbReference>
<dbReference type="NCBIfam" id="TIGR01397">
    <property type="entry name" value="fliM_switch"/>
    <property type="match status" value="1"/>
</dbReference>
<keyword evidence="9" id="KW-0975">Bacterial flagellum</keyword>
<keyword evidence="7" id="KW-0283">Flagellar rotation</keyword>
<dbReference type="Pfam" id="PF01052">
    <property type="entry name" value="FliMN_C"/>
    <property type="match status" value="1"/>
</dbReference>
<dbReference type="GO" id="GO:0071978">
    <property type="term" value="P:bacterial-type flagellum-dependent swarming motility"/>
    <property type="evidence" value="ECO:0007669"/>
    <property type="project" value="TreeGrafter"/>
</dbReference>
<feature type="domain" description="Flagellar motor switch protein FliN-like C-terminal" evidence="12">
    <location>
        <begin position="255"/>
        <end position="323"/>
    </location>
</feature>
<evidence type="ECO:0000256" key="2">
    <source>
        <dbReference type="ARBA" id="ARBA00004202"/>
    </source>
</evidence>
<evidence type="ECO:0000259" key="12">
    <source>
        <dbReference type="Pfam" id="PF01052"/>
    </source>
</evidence>
<evidence type="ECO:0000256" key="5">
    <source>
        <dbReference type="ARBA" id="ARBA00022475"/>
    </source>
</evidence>
<dbReference type="PANTHER" id="PTHR30034:SF6">
    <property type="entry name" value="YOP PROTEINS TRANSLOCATION PROTEIN Q"/>
    <property type="match status" value="1"/>
</dbReference>
<evidence type="ECO:0000256" key="8">
    <source>
        <dbReference type="ARBA" id="ARBA00023136"/>
    </source>
</evidence>
<dbReference type="EMBL" id="CP012023">
    <property type="protein sequence ID" value="ALI54066.1"/>
    <property type="molecule type" value="Genomic_DNA"/>
</dbReference>
<evidence type="ECO:0000313" key="13">
    <source>
        <dbReference type="EMBL" id="ALI54066.1"/>
    </source>
</evidence>
<dbReference type="InterPro" id="IPR028976">
    <property type="entry name" value="CheC-like_sf"/>
</dbReference>
<dbReference type="GO" id="GO:0009425">
    <property type="term" value="C:bacterial-type flagellum basal body"/>
    <property type="evidence" value="ECO:0007669"/>
    <property type="project" value="UniProtKB-SubCell"/>
</dbReference>
<dbReference type="STRING" id="1397108.IMCC12053_116"/>
<dbReference type="Gene3D" id="2.30.330.10">
    <property type="entry name" value="SpoA-like"/>
    <property type="match status" value="1"/>
</dbReference>
<reference evidence="13 14" key="1">
    <citation type="submission" date="2015-05" db="EMBL/GenBank/DDBJ databases">
        <authorList>
            <person name="Wang D.B."/>
            <person name="Wang M."/>
        </authorList>
    </citation>
    <scope>NUCLEOTIDE SEQUENCE [LARGE SCALE GENOMIC DNA]</scope>
    <source>
        <strain evidence="13 14">IMCC 12053</strain>
    </source>
</reference>
<dbReference type="InterPro" id="IPR001543">
    <property type="entry name" value="FliN-like_C"/>
</dbReference>
<keyword evidence="13" id="KW-0282">Flagellum</keyword>
<keyword evidence="8" id="KW-0472">Membrane</keyword>
<dbReference type="InterPro" id="IPR036429">
    <property type="entry name" value="SpoA-like_sf"/>
</dbReference>